<sequence length="88" mass="9760">MKFSISNQGLVGGPELLQLPTPTVLTIRFNKPSIPSSHVYRYTVGYLQRSHGAYCGGHRESDLHLCYGVSDAPHTMAEHTCVETRRST</sequence>
<dbReference type="GeneID" id="69039163"/>
<name>C0NSL7_AJECG</name>
<dbReference type="EMBL" id="GG663370">
    <property type="protein sequence ID" value="EEH05883.1"/>
    <property type="molecule type" value="Genomic_DNA"/>
</dbReference>
<dbReference type="HOGENOM" id="CLU_2468536_0_0_1"/>
<keyword evidence="2" id="KW-1185">Reference proteome</keyword>
<dbReference type="InParanoid" id="C0NSL7"/>
<dbReference type="AlphaFoldDB" id="C0NSL7"/>
<accession>C0NSL7</accession>
<reference evidence="1" key="1">
    <citation type="submission" date="2009-02" db="EMBL/GenBank/DDBJ databases">
        <title>The Genome Sequence of Ajellomyces capsulatus strain G186AR.</title>
        <authorList>
            <consortium name="The Broad Institute Genome Sequencing Platform"/>
            <person name="Champion M."/>
            <person name="Cuomo C."/>
            <person name="Ma L.-J."/>
            <person name="Henn M.R."/>
            <person name="Sil A."/>
            <person name="Goldman B."/>
            <person name="Young S.K."/>
            <person name="Kodira C.D."/>
            <person name="Zeng Q."/>
            <person name="Koehrsen M."/>
            <person name="Alvarado L."/>
            <person name="Berlin A."/>
            <person name="Borenstein D."/>
            <person name="Chen Z."/>
            <person name="Engels R."/>
            <person name="Freedman E."/>
            <person name="Gellesch M."/>
            <person name="Goldberg J."/>
            <person name="Griggs A."/>
            <person name="Gujja S."/>
            <person name="Heiman D."/>
            <person name="Hepburn T."/>
            <person name="Howarth C."/>
            <person name="Jen D."/>
            <person name="Larson L."/>
            <person name="Lewis B."/>
            <person name="Mehta T."/>
            <person name="Park D."/>
            <person name="Pearson M."/>
            <person name="Roberts A."/>
            <person name="Saif S."/>
            <person name="Shea T."/>
            <person name="Shenoy N."/>
            <person name="Sisk P."/>
            <person name="Stolte C."/>
            <person name="Sykes S."/>
            <person name="Walk T."/>
            <person name="White J."/>
            <person name="Yandava C."/>
            <person name="Klein B."/>
            <person name="McEwen J.G."/>
            <person name="Puccia R."/>
            <person name="Goldman G.H."/>
            <person name="Felipe M.S."/>
            <person name="Nino-Vega G."/>
            <person name="San-Blas G."/>
            <person name="Taylor J."/>
            <person name="Mendoza L."/>
            <person name="Galagan J."/>
            <person name="Nusbaum C."/>
            <person name="Birren B."/>
        </authorList>
    </citation>
    <scope>NUCLEOTIDE SEQUENCE</scope>
    <source>
        <strain evidence="1">G186AR</strain>
    </source>
</reference>
<evidence type="ECO:0000313" key="1">
    <source>
        <dbReference type="EMBL" id="EEH05883.1"/>
    </source>
</evidence>
<gene>
    <name evidence="1" type="ORF">HCBG_06147</name>
</gene>
<dbReference type="RefSeq" id="XP_045286364.1">
    <property type="nucleotide sequence ID" value="XM_045433196.1"/>
</dbReference>
<organism evidence="1 2">
    <name type="scientific">Ajellomyces capsulatus (strain G186AR / H82 / ATCC MYA-2454 / RMSCC 2432)</name>
    <name type="common">Darling's disease fungus</name>
    <name type="synonym">Histoplasma capsulatum</name>
    <dbReference type="NCBI Taxonomy" id="447093"/>
    <lineage>
        <taxon>Eukaryota</taxon>
        <taxon>Fungi</taxon>
        <taxon>Dikarya</taxon>
        <taxon>Ascomycota</taxon>
        <taxon>Pezizomycotina</taxon>
        <taxon>Eurotiomycetes</taxon>
        <taxon>Eurotiomycetidae</taxon>
        <taxon>Onygenales</taxon>
        <taxon>Ajellomycetaceae</taxon>
        <taxon>Histoplasma</taxon>
    </lineage>
</organism>
<proteinExistence type="predicted"/>
<dbReference type="Proteomes" id="UP000001631">
    <property type="component" value="Unassembled WGS sequence"/>
</dbReference>
<evidence type="ECO:0000313" key="2">
    <source>
        <dbReference type="Proteomes" id="UP000001631"/>
    </source>
</evidence>
<protein>
    <submittedName>
        <fullName evidence="1">Uncharacterized protein</fullName>
    </submittedName>
</protein>